<dbReference type="InterPro" id="IPR015927">
    <property type="entry name" value="Peptidase_S24_S26A/B/C"/>
</dbReference>
<evidence type="ECO:0000313" key="9">
    <source>
        <dbReference type="EMBL" id="MBA6412254.1"/>
    </source>
</evidence>
<evidence type="ECO:0000256" key="6">
    <source>
        <dbReference type="ARBA" id="ARBA00023236"/>
    </source>
</evidence>
<keyword evidence="2" id="KW-0227">DNA damage</keyword>
<dbReference type="GO" id="GO:0003887">
    <property type="term" value="F:DNA-directed DNA polymerase activity"/>
    <property type="evidence" value="ECO:0007669"/>
    <property type="project" value="UniProtKB-EC"/>
</dbReference>
<dbReference type="Proteomes" id="UP000539350">
    <property type="component" value="Unassembled WGS sequence"/>
</dbReference>
<dbReference type="GO" id="GO:0009432">
    <property type="term" value="P:SOS response"/>
    <property type="evidence" value="ECO:0007669"/>
    <property type="project" value="UniProtKB-KW"/>
</dbReference>
<dbReference type="GO" id="GO:0006355">
    <property type="term" value="P:regulation of DNA-templated transcription"/>
    <property type="evidence" value="ECO:0007669"/>
    <property type="project" value="InterPro"/>
</dbReference>
<name>A0A7W2TUL5_9GAMM</name>
<comment type="similarity">
    <text evidence="1 7">Belongs to the peptidase S24 family.</text>
</comment>
<dbReference type="PANTHER" id="PTHR33516">
    <property type="entry name" value="LEXA REPRESSOR"/>
    <property type="match status" value="1"/>
</dbReference>
<dbReference type="RefSeq" id="WP_182169064.1">
    <property type="nucleotide sequence ID" value="NZ_JACFXU010000013.1"/>
</dbReference>
<proteinExistence type="inferred from homology"/>
<reference evidence="9 10" key="1">
    <citation type="submission" date="2020-07" db="EMBL/GenBank/DDBJ databases">
        <title>Halieaceae bacterium, F7430, whole genome shotgun sequencing project.</title>
        <authorList>
            <person name="Jiang S."/>
            <person name="Liu Z.W."/>
            <person name="Du Z.J."/>
        </authorList>
    </citation>
    <scope>NUCLEOTIDE SEQUENCE [LARGE SCALE GENOMIC DNA]</scope>
    <source>
        <strain evidence="9 10">F7430</strain>
    </source>
</reference>
<sequence>MSIERIADFEARLDVSAPYFRHRVPAGFPSPADDYMDGKLDLNEHLIQHPAATFFCRVSGESMRDIGIFDGDLLIVDRAVKASHGAVVLAAVDGELTCKVLDYHQQRLLSANANYPPLAIHSELSLVIEGVVTHSIRNHRCSR</sequence>
<dbReference type="InterPro" id="IPR050077">
    <property type="entry name" value="LexA_repressor"/>
</dbReference>
<accession>A0A7W2TUL5</accession>
<dbReference type="SUPFAM" id="SSF51306">
    <property type="entry name" value="LexA/Signal peptidase"/>
    <property type="match status" value="1"/>
</dbReference>
<evidence type="ECO:0000256" key="2">
    <source>
        <dbReference type="ARBA" id="ARBA00022763"/>
    </source>
</evidence>
<evidence type="ECO:0000256" key="5">
    <source>
        <dbReference type="ARBA" id="ARBA00023204"/>
    </source>
</evidence>
<dbReference type="GO" id="GO:0016787">
    <property type="term" value="F:hydrolase activity"/>
    <property type="evidence" value="ECO:0007669"/>
    <property type="project" value="UniProtKB-KW"/>
</dbReference>
<keyword evidence="6" id="KW-0742">SOS response</keyword>
<dbReference type="InterPro" id="IPR039418">
    <property type="entry name" value="LexA-like"/>
</dbReference>
<evidence type="ECO:0000256" key="3">
    <source>
        <dbReference type="ARBA" id="ARBA00022801"/>
    </source>
</evidence>
<keyword evidence="9" id="KW-0808">Transferase</keyword>
<gene>
    <name evidence="9" type="primary">umuD</name>
    <name evidence="9" type="ORF">H2508_03935</name>
</gene>
<dbReference type="GO" id="GO:0006281">
    <property type="term" value="P:DNA repair"/>
    <property type="evidence" value="ECO:0007669"/>
    <property type="project" value="UniProtKB-KW"/>
</dbReference>
<evidence type="ECO:0000256" key="1">
    <source>
        <dbReference type="ARBA" id="ARBA00007484"/>
    </source>
</evidence>
<dbReference type="Pfam" id="PF00717">
    <property type="entry name" value="Peptidase_S24"/>
    <property type="match status" value="1"/>
</dbReference>
<organism evidence="9 10">
    <name type="scientific">Sediminihaliea albiluteola</name>
    <dbReference type="NCBI Taxonomy" id="2758564"/>
    <lineage>
        <taxon>Bacteria</taxon>
        <taxon>Pseudomonadati</taxon>
        <taxon>Pseudomonadota</taxon>
        <taxon>Gammaproteobacteria</taxon>
        <taxon>Cellvibrionales</taxon>
        <taxon>Halieaceae</taxon>
        <taxon>Sediminihaliea</taxon>
    </lineage>
</organism>
<feature type="domain" description="Peptidase S24/S26A/S26B/S26C" evidence="8">
    <location>
        <begin position="19"/>
        <end position="132"/>
    </location>
</feature>
<dbReference type="GO" id="GO:0003677">
    <property type="term" value="F:DNA binding"/>
    <property type="evidence" value="ECO:0007669"/>
    <property type="project" value="InterPro"/>
</dbReference>
<keyword evidence="9" id="KW-0548">Nucleotidyltransferase</keyword>
<dbReference type="CDD" id="cd06529">
    <property type="entry name" value="S24_LexA-like"/>
    <property type="match status" value="1"/>
</dbReference>
<evidence type="ECO:0000259" key="8">
    <source>
        <dbReference type="Pfam" id="PF00717"/>
    </source>
</evidence>
<dbReference type="InterPro" id="IPR006197">
    <property type="entry name" value="Peptidase_S24_LexA"/>
</dbReference>
<keyword evidence="4 7" id="KW-0068">Autocatalytic cleavage</keyword>
<dbReference type="EMBL" id="JACFXU010000013">
    <property type="protein sequence ID" value="MBA6412254.1"/>
    <property type="molecule type" value="Genomic_DNA"/>
</dbReference>
<keyword evidence="3 7" id="KW-0378">Hydrolase</keyword>
<protein>
    <submittedName>
        <fullName evidence="9">Translesion error-prone DNA polymerase V autoproteolytic subunit</fullName>
        <ecNumber evidence="9">2.7.7.7</ecNumber>
    </submittedName>
</protein>
<comment type="caution">
    <text evidence="9">The sequence shown here is derived from an EMBL/GenBank/DDBJ whole genome shotgun (WGS) entry which is preliminary data.</text>
</comment>
<dbReference type="Gene3D" id="2.10.109.10">
    <property type="entry name" value="Umud Fragment, subunit A"/>
    <property type="match status" value="1"/>
</dbReference>
<evidence type="ECO:0000313" key="10">
    <source>
        <dbReference type="Proteomes" id="UP000539350"/>
    </source>
</evidence>
<evidence type="ECO:0000256" key="7">
    <source>
        <dbReference type="RuleBase" id="RU003991"/>
    </source>
</evidence>
<evidence type="ECO:0000256" key="4">
    <source>
        <dbReference type="ARBA" id="ARBA00022813"/>
    </source>
</evidence>
<keyword evidence="5" id="KW-0234">DNA repair</keyword>
<dbReference type="NCBIfam" id="NF007621">
    <property type="entry name" value="PRK10276.1"/>
    <property type="match status" value="1"/>
</dbReference>
<dbReference type="AlphaFoldDB" id="A0A7W2TUL5"/>
<dbReference type="EC" id="2.7.7.7" evidence="9"/>
<dbReference type="PANTHER" id="PTHR33516:SF2">
    <property type="entry name" value="LEXA REPRESSOR-RELATED"/>
    <property type="match status" value="1"/>
</dbReference>
<dbReference type="InterPro" id="IPR036286">
    <property type="entry name" value="LexA/Signal_pep-like_sf"/>
</dbReference>
<keyword evidence="10" id="KW-1185">Reference proteome</keyword>
<dbReference type="PRINTS" id="PR00726">
    <property type="entry name" value="LEXASERPTASE"/>
</dbReference>